<dbReference type="InterPro" id="IPR006175">
    <property type="entry name" value="YjgF/YER057c/UK114"/>
</dbReference>
<dbReference type="InterPro" id="IPR035959">
    <property type="entry name" value="RutC-like_sf"/>
</dbReference>
<protein>
    <submittedName>
        <fullName evidence="2">Endoribonuclease L-PSP</fullName>
    </submittedName>
</protein>
<dbReference type="NCBIfam" id="TIGR00004">
    <property type="entry name" value="Rid family detoxifying hydrolase"/>
    <property type="match status" value="1"/>
</dbReference>
<dbReference type="InterPro" id="IPR006056">
    <property type="entry name" value="RidA"/>
</dbReference>
<dbReference type="Gene3D" id="3.30.1330.40">
    <property type="entry name" value="RutC-like"/>
    <property type="match status" value="1"/>
</dbReference>
<organism evidence="2 3">
    <name type="scientific">Candidatus Curtissbacteria bacterium GW2011_GWA1_41_11</name>
    <dbReference type="NCBI Taxonomy" id="1618409"/>
    <lineage>
        <taxon>Bacteria</taxon>
        <taxon>Candidatus Curtissiibacteriota</taxon>
    </lineage>
</organism>
<dbReference type="SUPFAM" id="SSF55298">
    <property type="entry name" value="YjgF-like"/>
    <property type="match status" value="1"/>
</dbReference>
<dbReference type="Pfam" id="PF01042">
    <property type="entry name" value="Ribonuc_L-PSP"/>
    <property type="match status" value="1"/>
</dbReference>
<comment type="caution">
    <text evidence="2">The sequence shown here is derived from an EMBL/GenBank/DDBJ whole genome shotgun (WGS) entry which is preliminary data.</text>
</comment>
<dbReference type="CDD" id="cd00448">
    <property type="entry name" value="YjgF_YER057c_UK114_family"/>
    <property type="match status" value="1"/>
</dbReference>
<dbReference type="AlphaFoldDB" id="A0A0G0UBE2"/>
<dbReference type="EMBL" id="LCAG01000017">
    <property type="protein sequence ID" value="KKR86294.1"/>
    <property type="molecule type" value="Genomic_DNA"/>
</dbReference>
<proteinExistence type="inferred from homology"/>
<gene>
    <name evidence="2" type="ORF">UU34_C0017G0010</name>
</gene>
<evidence type="ECO:0000313" key="2">
    <source>
        <dbReference type="EMBL" id="KKR86294.1"/>
    </source>
</evidence>
<evidence type="ECO:0000256" key="1">
    <source>
        <dbReference type="ARBA" id="ARBA00010552"/>
    </source>
</evidence>
<dbReference type="GO" id="GO:0019239">
    <property type="term" value="F:deaminase activity"/>
    <property type="evidence" value="ECO:0007669"/>
    <property type="project" value="TreeGrafter"/>
</dbReference>
<comment type="similarity">
    <text evidence="1">Belongs to the RutC family.</text>
</comment>
<name>A0A0G0UBE2_9BACT</name>
<evidence type="ECO:0000313" key="3">
    <source>
        <dbReference type="Proteomes" id="UP000034854"/>
    </source>
</evidence>
<reference evidence="2 3" key="1">
    <citation type="journal article" date="2015" name="Nature">
        <title>rRNA introns, odd ribosomes, and small enigmatic genomes across a large radiation of phyla.</title>
        <authorList>
            <person name="Brown C.T."/>
            <person name="Hug L.A."/>
            <person name="Thomas B.C."/>
            <person name="Sharon I."/>
            <person name="Castelle C.J."/>
            <person name="Singh A."/>
            <person name="Wilkins M.J."/>
            <person name="Williams K.H."/>
            <person name="Banfield J.F."/>
        </authorList>
    </citation>
    <scope>NUCLEOTIDE SEQUENCE [LARGE SCALE GENOMIC DNA]</scope>
</reference>
<dbReference type="PANTHER" id="PTHR11803">
    <property type="entry name" value="2-IMINOBUTANOATE/2-IMINOPROPANOATE DEAMINASE RIDA"/>
    <property type="match status" value="1"/>
</dbReference>
<dbReference type="FunFam" id="3.30.1330.40:FF:000001">
    <property type="entry name" value="L-PSP family endoribonuclease"/>
    <property type="match status" value="1"/>
</dbReference>
<dbReference type="PANTHER" id="PTHR11803:SF39">
    <property type="entry name" value="2-IMINOBUTANOATE_2-IMINOPROPANOATE DEAMINASE"/>
    <property type="match status" value="1"/>
</dbReference>
<dbReference type="GO" id="GO:0005829">
    <property type="term" value="C:cytosol"/>
    <property type="evidence" value="ECO:0007669"/>
    <property type="project" value="TreeGrafter"/>
</dbReference>
<dbReference type="Proteomes" id="UP000034854">
    <property type="component" value="Unassembled WGS sequence"/>
</dbReference>
<sequence length="126" mass="13559">MQTKVETKGAPAAHGLLSQAVVSNGIIYIAGQIHSTPDGKLVEGTTEEKMNQVMKNLQAILKAAHADFTDVLKVNVYVTDISELPKLNEVYKTYFTQEPLPVREAVCVKALPLGASVEISLIAAKP</sequence>
<accession>A0A0G0UBE2</accession>